<keyword evidence="7" id="KW-1185">Reference proteome</keyword>
<proteinExistence type="predicted"/>
<dbReference type="InterPro" id="IPR001005">
    <property type="entry name" value="SANT/Myb"/>
</dbReference>
<dbReference type="Proteomes" id="UP000734854">
    <property type="component" value="Unassembled WGS sequence"/>
</dbReference>
<feature type="compositionally biased region" description="Basic and acidic residues" evidence="3">
    <location>
        <begin position="91"/>
        <end position="116"/>
    </location>
</feature>
<dbReference type="SMART" id="SM00717">
    <property type="entry name" value="SANT"/>
    <property type="match status" value="2"/>
</dbReference>
<dbReference type="GO" id="GO:0000981">
    <property type="term" value="F:DNA-binding transcription factor activity, RNA polymerase II-specific"/>
    <property type="evidence" value="ECO:0007669"/>
    <property type="project" value="TreeGrafter"/>
</dbReference>
<dbReference type="InterPro" id="IPR050560">
    <property type="entry name" value="MYB_TF"/>
</dbReference>
<feature type="region of interest" description="Disordered" evidence="3">
    <location>
        <begin position="91"/>
        <end position="119"/>
    </location>
</feature>
<gene>
    <name evidence="6" type="ORF">ZIOFF_069540</name>
</gene>
<feature type="domain" description="HTH myb-type" evidence="5">
    <location>
        <begin position="169"/>
        <end position="219"/>
    </location>
</feature>
<feature type="domain" description="Myb-like" evidence="4">
    <location>
        <begin position="165"/>
        <end position="215"/>
    </location>
</feature>
<comment type="caution">
    <text evidence="6">The sequence shown here is derived from an EMBL/GenBank/DDBJ whole genome shotgun (WGS) entry which is preliminary data.</text>
</comment>
<evidence type="ECO:0000256" key="3">
    <source>
        <dbReference type="SAM" id="MobiDB-lite"/>
    </source>
</evidence>
<keyword evidence="2" id="KW-0238">DNA-binding</keyword>
<dbReference type="EMBL" id="JACMSC010000020">
    <property type="protein sequence ID" value="KAG6472085.1"/>
    <property type="molecule type" value="Genomic_DNA"/>
</dbReference>
<dbReference type="GO" id="GO:0005634">
    <property type="term" value="C:nucleus"/>
    <property type="evidence" value="ECO:0007669"/>
    <property type="project" value="TreeGrafter"/>
</dbReference>
<evidence type="ECO:0000313" key="7">
    <source>
        <dbReference type="Proteomes" id="UP000734854"/>
    </source>
</evidence>
<dbReference type="PANTHER" id="PTHR45614">
    <property type="entry name" value="MYB PROTEIN-RELATED"/>
    <property type="match status" value="1"/>
</dbReference>
<reference evidence="6 7" key="1">
    <citation type="submission" date="2020-08" db="EMBL/GenBank/DDBJ databases">
        <title>Plant Genome Project.</title>
        <authorList>
            <person name="Zhang R.-G."/>
        </authorList>
    </citation>
    <scope>NUCLEOTIDE SEQUENCE [LARGE SCALE GENOMIC DNA]</scope>
    <source>
        <tissue evidence="6">Rhizome</tissue>
    </source>
</reference>
<organism evidence="6 7">
    <name type="scientific">Zingiber officinale</name>
    <name type="common">Ginger</name>
    <name type="synonym">Amomum zingiber</name>
    <dbReference type="NCBI Taxonomy" id="94328"/>
    <lineage>
        <taxon>Eukaryota</taxon>
        <taxon>Viridiplantae</taxon>
        <taxon>Streptophyta</taxon>
        <taxon>Embryophyta</taxon>
        <taxon>Tracheophyta</taxon>
        <taxon>Spermatophyta</taxon>
        <taxon>Magnoliopsida</taxon>
        <taxon>Liliopsida</taxon>
        <taxon>Zingiberales</taxon>
        <taxon>Zingiberaceae</taxon>
        <taxon>Zingiber</taxon>
    </lineage>
</organism>
<dbReference type="GO" id="GO:0000978">
    <property type="term" value="F:RNA polymerase II cis-regulatory region sequence-specific DNA binding"/>
    <property type="evidence" value="ECO:0007669"/>
    <property type="project" value="TreeGrafter"/>
</dbReference>
<keyword evidence="1" id="KW-0677">Repeat</keyword>
<dbReference type="InterPro" id="IPR017930">
    <property type="entry name" value="Myb_dom"/>
</dbReference>
<dbReference type="PROSITE" id="PS51294">
    <property type="entry name" value="HTH_MYB"/>
    <property type="match status" value="2"/>
</dbReference>
<evidence type="ECO:0000259" key="4">
    <source>
        <dbReference type="PROSITE" id="PS50090"/>
    </source>
</evidence>
<dbReference type="Pfam" id="PF13921">
    <property type="entry name" value="Myb_DNA-bind_6"/>
    <property type="match status" value="1"/>
</dbReference>
<dbReference type="CDD" id="cd00167">
    <property type="entry name" value="SANT"/>
    <property type="match status" value="2"/>
</dbReference>
<dbReference type="Gene3D" id="1.10.10.60">
    <property type="entry name" value="Homeodomain-like"/>
    <property type="match status" value="2"/>
</dbReference>
<evidence type="ECO:0000313" key="6">
    <source>
        <dbReference type="EMBL" id="KAG6472085.1"/>
    </source>
</evidence>
<feature type="domain" description="HTH myb-type" evidence="5">
    <location>
        <begin position="113"/>
        <end position="168"/>
    </location>
</feature>
<evidence type="ECO:0000256" key="1">
    <source>
        <dbReference type="ARBA" id="ARBA00022737"/>
    </source>
</evidence>
<dbReference type="PANTHER" id="PTHR45614:SF285">
    <property type="entry name" value="TRANSCRIPTION FACTOR MYB98"/>
    <property type="match status" value="1"/>
</dbReference>
<dbReference type="AlphaFoldDB" id="A0A8J5EQ00"/>
<sequence>MAFGNEPHMFQNLSDMLDTLPHDSPLGFLRYFPADHLINGMEIPVASSGGLQPIDTSSHTPIDSFIKAQFNKSFQEGHVNVPNLVVGNQKHEEARTDAESELDKNKDMQVQKKSDPVKGQWTTEEDRMLIELVEKHGLKKWALIARMLKGRIGKQCRERWHNHLRPDIKTGSWTEEEDMILIQAHAEVGNRWVEIAKRMPGRTENAIKNHWNTNRRRQSSFQQNRKSRRDGTPSPLLLSYIQSLNQKKPFTESSSGNNNNDDIINYIIPNYLNLTTTPAPVLAAEQSILQPQLQPQPHYMNDDVFDNTDGLQFLLDGWDFDKDDTSCVFEELAGDVLPISSSVHVQKDMDLMEMIDAATNKNSE</sequence>
<accession>A0A8J5EQ00</accession>
<evidence type="ECO:0000256" key="2">
    <source>
        <dbReference type="ARBA" id="ARBA00023125"/>
    </source>
</evidence>
<name>A0A8J5EQ00_ZINOF</name>
<evidence type="ECO:0000259" key="5">
    <source>
        <dbReference type="PROSITE" id="PS51294"/>
    </source>
</evidence>
<feature type="domain" description="Myb-like" evidence="4">
    <location>
        <begin position="113"/>
        <end position="164"/>
    </location>
</feature>
<dbReference type="InterPro" id="IPR009057">
    <property type="entry name" value="Homeodomain-like_sf"/>
</dbReference>
<feature type="region of interest" description="Disordered" evidence="3">
    <location>
        <begin position="203"/>
        <end position="234"/>
    </location>
</feature>
<dbReference type="FunFam" id="1.10.10.60:FF:000010">
    <property type="entry name" value="Transcriptional activator Myb isoform A"/>
    <property type="match status" value="1"/>
</dbReference>
<dbReference type="SUPFAM" id="SSF46689">
    <property type="entry name" value="Homeodomain-like"/>
    <property type="match status" value="1"/>
</dbReference>
<protein>
    <submittedName>
        <fullName evidence="6">Uncharacterized protein</fullName>
    </submittedName>
</protein>
<dbReference type="PROSITE" id="PS50090">
    <property type="entry name" value="MYB_LIKE"/>
    <property type="match status" value="2"/>
</dbReference>